<dbReference type="Proteomes" id="UP000595703">
    <property type="component" value="Chromosome"/>
</dbReference>
<dbReference type="KEGG" id="arev:RVR_6784"/>
<dbReference type="Gene3D" id="2.50.20.20">
    <property type="match status" value="1"/>
</dbReference>
<keyword evidence="3" id="KW-0449">Lipoprotein</keyword>
<sequence length="263" mass="26339">MAATRTFCAAVLGTAVAVAALTGCGGGGPDSDGPLVVPAATTAETGAFAGESADQVLSRAGAAMDAATSVTVAIRVADDEDGDVRVAAALTATGKCAASIENGGEDPVQVVGMHGTYYLKGDASYWQDQGGDEGDVLADAFAGKWVKLPSGEEDAVGDLDGFCTMDTLVAAVVDGDTVTDKEAVTTRYGTSVVPLRERDEDGTANVMYVAADGAPYIVALVSDDGEASIHFSDFDKPLEISAPPAGDTVDLGSVGGDAPHLSV</sequence>
<dbReference type="AlphaFoldDB" id="A0A7U3UW96"/>
<gene>
    <name evidence="3" type="ORF">RVR_6784</name>
</gene>
<dbReference type="EMBL" id="AP018365">
    <property type="protein sequence ID" value="BBA99940.1"/>
    <property type="molecule type" value="Genomic_DNA"/>
</dbReference>
<name>A0A7U3UW96_9ACTN</name>
<dbReference type="PROSITE" id="PS51257">
    <property type="entry name" value="PROKAR_LIPOPROTEIN"/>
    <property type="match status" value="1"/>
</dbReference>
<proteinExistence type="predicted"/>
<evidence type="ECO:0000256" key="2">
    <source>
        <dbReference type="SAM" id="SignalP"/>
    </source>
</evidence>
<reference evidence="3 4" key="2">
    <citation type="journal article" date="2011" name="J. Antibiot.">
        <title>Furaquinocins I and J: novel polyketide isoprenoid hybrid compounds from Streptomyces reveromyceticus SN-593.</title>
        <authorList>
            <person name="Panthee S."/>
            <person name="Takahashi S."/>
            <person name="Takagi H."/>
            <person name="Nogawa T."/>
            <person name="Oowada E."/>
            <person name="Uramoto M."/>
            <person name="Osada H."/>
        </authorList>
    </citation>
    <scope>NUCLEOTIDE SEQUENCE [LARGE SCALE GENOMIC DNA]</scope>
    <source>
        <strain evidence="3 4">SN-593</strain>
    </source>
</reference>
<reference evidence="3 4" key="1">
    <citation type="journal article" date="2010" name="J. Bacteriol.">
        <title>Biochemical characterization of a novel indole prenyltransferase from Streptomyces sp. SN-593.</title>
        <authorList>
            <person name="Takahashi S."/>
            <person name="Takagi H."/>
            <person name="Toyoda A."/>
            <person name="Uramoto M."/>
            <person name="Nogawa T."/>
            <person name="Ueki M."/>
            <person name="Sakaki Y."/>
            <person name="Osada H."/>
        </authorList>
    </citation>
    <scope>NUCLEOTIDE SEQUENCE [LARGE SCALE GENOMIC DNA]</scope>
    <source>
        <strain evidence="3 4">SN-593</strain>
    </source>
</reference>
<evidence type="ECO:0000256" key="1">
    <source>
        <dbReference type="SAM" id="MobiDB-lite"/>
    </source>
</evidence>
<protein>
    <submittedName>
        <fullName evidence="3">Putative lipoprotein</fullName>
    </submittedName>
</protein>
<accession>A0A7U3UW96</accession>
<organism evidence="3 4">
    <name type="scientific">Actinacidiphila reveromycinica</name>
    <dbReference type="NCBI Taxonomy" id="659352"/>
    <lineage>
        <taxon>Bacteria</taxon>
        <taxon>Bacillati</taxon>
        <taxon>Actinomycetota</taxon>
        <taxon>Actinomycetes</taxon>
        <taxon>Kitasatosporales</taxon>
        <taxon>Streptomycetaceae</taxon>
        <taxon>Actinacidiphila</taxon>
    </lineage>
</organism>
<evidence type="ECO:0000313" key="3">
    <source>
        <dbReference type="EMBL" id="BBA99940.1"/>
    </source>
</evidence>
<feature type="signal peptide" evidence="2">
    <location>
        <begin position="1"/>
        <end position="19"/>
    </location>
</feature>
<keyword evidence="4" id="KW-1185">Reference proteome</keyword>
<reference evidence="3 4" key="4">
    <citation type="journal article" date="2020" name="Sci. Rep.">
        <title>beta-carboline chemical signals induce reveromycin production through a LuxR family regulator in Streptomyces sp. SN-593.</title>
        <authorList>
            <person name="Panthee S."/>
            <person name="Kito N."/>
            <person name="Hayashi T."/>
            <person name="Shimizu T."/>
            <person name="Ishikawa J."/>
            <person name="Hamamoto H."/>
            <person name="Osada H."/>
            <person name="Takahashi S."/>
        </authorList>
    </citation>
    <scope>NUCLEOTIDE SEQUENCE [LARGE SCALE GENOMIC DNA]</scope>
    <source>
        <strain evidence="3 4">SN-593</strain>
    </source>
</reference>
<evidence type="ECO:0000313" key="4">
    <source>
        <dbReference type="Proteomes" id="UP000595703"/>
    </source>
</evidence>
<feature type="region of interest" description="Disordered" evidence="1">
    <location>
        <begin position="242"/>
        <end position="263"/>
    </location>
</feature>
<dbReference type="RefSeq" id="WP_202235999.1">
    <property type="nucleotide sequence ID" value="NZ_AP018365.1"/>
</dbReference>
<reference evidence="3 4" key="3">
    <citation type="journal article" date="2011" name="Nat. Chem. Biol.">
        <title>Reveromycin A biosynthesis uses RevG and RevJ for stereospecific spiroacetal formation.</title>
        <authorList>
            <person name="Takahashi S."/>
            <person name="Toyoda A."/>
            <person name="Sekiyama Y."/>
            <person name="Takagi H."/>
            <person name="Nogawa T."/>
            <person name="Uramoto M."/>
            <person name="Suzuki R."/>
            <person name="Koshino H."/>
            <person name="Kumano T."/>
            <person name="Panthee S."/>
            <person name="Dairi T."/>
            <person name="Ishikawa J."/>
            <person name="Ikeda H."/>
            <person name="Sakaki Y."/>
            <person name="Osada H."/>
        </authorList>
    </citation>
    <scope>NUCLEOTIDE SEQUENCE [LARGE SCALE GENOMIC DNA]</scope>
    <source>
        <strain evidence="3 4">SN-593</strain>
    </source>
</reference>
<keyword evidence="2" id="KW-0732">Signal</keyword>
<feature type="chain" id="PRO_5032375128" evidence="2">
    <location>
        <begin position="20"/>
        <end position="263"/>
    </location>
</feature>